<dbReference type="InterPro" id="IPR058922">
    <property type="entry name" value="WHD_DRP"/>
</dbReference>
<evidence type="ECO:0000259" key="4">
    <source>
        <dbReference type="Pfam" id="PF23598"/>
    </source>
</evidence>
<dbReference type="SUPFAM" id="SSF52058">
    <property type="entry name" value="L domain-like"/>
    <property type="match status" value="1"/>
</dbReference>
<dbReference type="RefSeq" id="XP_039146631.1">
    <property type="nucleotide sequence ID" value="XM_039290697.1"/>
</dbReference>
<sequence>MVLNNVNDSEVLEEMNNMIFKNLGYVTNNVLVTTRYESVITHESIYKHKLPLLSEEDGWALMCKLLFNDGEKGNMQHFEQIGKKMVNKCHGLPLSIKTIARILNAKEKNISEWENVLENIIVSLEPSETLPKAIYLFPFENLSPYIKQCFIFCAFFPKDYILEKNIVTQQWIVVGLVKKPSISLIAEEMGENILMTEDVANDYYMELLESNILQPAAECLYYDGEAMCRMDKNLHSFGRHLAKNYGYFQGDVETLGKISSSSSSSDSAPKLHHLVITNHALLDVFPNIVKRQTSVRTLIFTSKLEIIKLPKDLCQKLKLLRILDISGSDCEVLPKSLFKLVHLHHLNLSCLPIKTLPDTLGNLINLQYLILRYCGSLLDLPEGITRLHKLKSINLHQTPLMGMPIGISKLSQLTSLIGFVASDSTSFCRLEEIRRLKELRTINIVNLEVVDVPYSEIFPIHIHLTDVTLSCGGEDQLYEEGEKEKVQKFFEVLSPWSKLIQHIKINGYFGLEFPRWIMNLPFNKLKRLDLLKCKYCKKLPPLYQFPLLEHLRVEDAWSIKHIKLDIEPWRNFPRLRSLILQDMPEWEEWTWEPSHRSHFVMPVLESLEIVNCPKLKSLPQGLAYHAKSLATLTIYKAHSLEKVEGFTSVKIATFFSNHSLYIISGFPTTCNFEIDDCPKLDVTLLPQTSSTDAC</sequence>
<dbReference type="Pfam" id="PF23559">
    <property type="entry name" value="WHD_DRP"/>
    <property type="match status" value="1"/>
</dbReference>
<protein>
    <submittedName>
        <fullName evidence="6">Disease resistance RPP13-like protein 1</fullName>
    </submittedName>
</protein>
<dbReference type="GeneID" id="120283899"/>
<dbReference type="InterPro" id="IPR032675">
    <property type="entry name" value="LRR_dom_sf"/>
</dbReference>
<feature type="domain" description="Disease resistance R13L4/SHOC-2-like LRR" evidence="4">
    <location>
        <begin position="313"/>
        <end position="616"/>
    </location>
</feature>
<dbReference type="InterPro" id="IPR042197">
    <property type="entry name" value="Apaf_helical"/>
</dbReference>
<evidence type="ECO:0000313" key="6">
    <source>
        <dbReference type="RefSeq" id="XP_039146631.1"/>
    </source>
</evidence>
<gene>
    <name evidence="6" type="primary">LOC120283899</name>
</gene>
<name>A0AB40D2T0_DIOCR</name>
<dbReference type="GO" id="GO:0006952">
    <property type="term" value="P:defense response"/>
    <property type="evidence" value="ECO:0007669"/>
    <property type="project" value="UniProtKB-KW"/>
</dbReference>
<dbReference type="Gene3D" id="3.80.10.10">
    <property type="entry name" value="Ribonuclease Inhibitor"/>
    <property type="match status" value="1"/>
</dbReference>
<feature type="domain" description="Disease resistance protein winged helix" evidence="3">
    <location>
        <begin position="156"/>
        <end position="235"/>
    </location>
</feature>
<dbReference type="InterPro" id="IPR036388">
    <property type="entry name" value="WH-like_DNA-bd_sf"/>
</dbReference>
<dbReference type="Pfam" id="PF23598">
    <property type="entry name" value="LRR_14"/>
    <property type="match status" value="1"/>
</dbReference>
<dbReference type="Gene3D" id="1.10.8.430">
    <property type="entry name" value="Helical domain of apoptotic protease-activating factors"/>
    <property type="match status" value="1"/>
</dbReference>
<dbReference type="InterPro" id="IPR055414">
    <property type="entry name" value="LRR_R13L4/SHOC2-like"/>
</dbReference>
<dbReference type="PANTHER" id="PTHR36766">
    <property type="entry name" value="PLANT BROAD-SPECTRUM MILDEW RESISTANCE PROTEIN RPW8"/>
    <property type="match status" value="1"/>
</dbReference>
<dbReference type="SUPFAM" id="SSF52540">
    <property type="entry name" value="P-loop containing nucleoside triphosphate hydrolases"/>
    <property type="match status" value="1"/>
</dbReference>
<keyword evidence="1" id="KW-0677">Repeat</keyword>
<dbReference type="AlphaFoldDB" id="A0AB40D2T0"/>
<organism evidence="5 6">
    <name type="scientific">Dioscorea cayennensis subsp. rotundata</name>
    <name type="common">White Guinea yam</name>
    <name type="synonym">Dioscorea rotundata</name>
    <dbReference type="NCBI Taxonomy" id="55577"/>
    <lineage>
        <taxon>Eukaryota</taxon>
        <taxon>Viridiplantae</taxon>
        <taxon>Streptophyta</taxon>
        <taxon>Embryophyta</taxon>
        <taxon>Tracheophyta</taxon>
        <taxon>Spermatophyta</taxon>
        <taxon>Magnoliopsida</taxon>
        <taxon>Liliopsida</taxon>
        <taxon>Dioscoreales</taxon>
        <taxon>Dioscoreaceae</taxon>
        <taxon>Dioscorea</taxon>
    </lineage>
</organism>
<keyword evidence="2" id="KW-0611">Plant defense</keyword>
<dbReference type="InterPro" id="IPR027417">
    <property type="entry name" value="P-loop_NTPase"/>
</dbReference>
<evidence type="ECO:0000259" key="3">
    <source>
        <dbReference type="Pfam" id="PF23559"/>
    </source>
</evidence>
<proteinExistence type="predicted"/>
<dbReference type="Proteomes" id="UP001515500">
    <property type="component" value="Chromosome 19"/>
</dbReference>
<evidence type="ECO:0000256" key="2">
    <source>
        <dbReference type="ARBA" id="ARBA00022821"/>
    </source>
</evidence>
<evidence type="ECO:0000313" key="5">
    <source>
        <dbReference type="Proteomes" id="UP001515500"/>
    </source>
</evidence>
<keyword evidence="5" id="KW-1185">Reference proteome</keyword>
<dbReference type="PANTHER" id="PTHR36766:SF70">
    <property type="entry name" value="DISEASE RESISTANCE PROTEIN RGA4"/>
    <property type="match status" value="1"/>
</dbReference>
<accession>A0AB40D2T0</accession>
<dbReference type="GO" id="GO:0043531">
    <property type="term" value="F:ADP binding"/>
    <property type="evidence" value="ECO:0007669"/>
    <property type="project" value="InterPro"/>
</dbReference>
<dbReference type="Gene3D" id="1.10.10.10">
    <property type="entry name" value="Winged helix-like DNA-binding domain superfamily/Winged helix DNA-binding domain"/>
    <property type="match status" value="1"/>
</dbReference>
<evidence type="ECO:0000256" key="1">
    <source>
        <dbReference type="ARBA" id="ARBA00022737"/>
    </source>
</evidence>
<reference evidence="6" key="1">
    <citation type="submission" date="2025-08" db="UniProtKB">
        <authorList>
            <consortium name="RefSeq"/>
        </authorList>
    </citation>
    <scope>IDENTIFICATION</scope>
</reference>